<protein>
    <recommendedName>
        <fullName evidence="4">DUF4491 domain-containing protein</fullName>
    </recommendedName>
</protein>
<dbReference type="Pfam" id="PF14898">
    <property type="entry name" value="DUF4491"/>
    <property type="match status" value="1"/>
</dbReference>
<evidence type="ECO:0008006" key="4">
    <source>
        <dbReference type="Google" id="ProtNLM"/>
    </source>
</evidence>
<keyword evidence="1" id="KW-0472">Membrane</keyword>
<evidence type="ECO:0000313" key="2">
    <source>
        <dbReference type="EMBL" id="SHE76876.1"/>
    </source>
</evidence>
<dbReference type="InterPro" id="IPR027890">
    <property type="entry name" value="DUF4491"/>
</dbReference>
<keyword evidence="3" id="KW-1185">Reference proteome</keyword>
<dbReference type="STRING" id="1123404.SAMN02745784_01759"/>
<keyword evidence="1" id="KW-0812">Transmembrane</keyword>
<evidence type="ECO:0000313" key="3">
    <source>
        <dbReference type="Proteomes" id="UP000184114"/>
    </source>
</evidence>
<dbReference type="RefSeq" id="WP_072975507.1">
    <property type="nucleotide sequence ID" value="NZ_FQTY01000006.1"/>
</dbReference>
<dbReference type="Proteomes" id="UP000184114">
    <property type="component" value="Unassembled WGS sequence"/>
</dbReference>
<feature type="transmembrane region" description="Helical" evidence="1">
    <location>
        <begin position="36"/>
        <end position="57"/>
    </location>
</feature>
<dbReference type="EMBL" id="FQTY01000006">
    <property type="protein sequence ID" value="SHE76876.1"/>
    <property type="molecule type" value="Genomic_DNA"/>
</dbReference>
<proteinExistence type="predicted"/>
<dbReference type="AlphaFoldDB" id="A0A1M4W6M8"/>
<gene>
    <name evidence="2" type="ORF">SAMN02745784_01759</name>
</gene>
<reference evidence="3" key="1">
    <citation type="submission" date="2016-11" db="EMBL/GenBank/DDBJ databases">
        <authorList>
            <person name="Varghese N."/>
            <person name="Submissions S."/>
        </authorList>
    </citation>
    <scope>NUCLEOTIDE SEQUENCE [LARGE SCALE GENOMIC DNA]</scope>
    <source>
        <strain evidence="3">DSM 18095</strain>
    </source>
</reference>
<accession>A0A1M4W6M8</accession>
<dbReference type="GeneID" id="90994268"/>
<feature type="transmembrane region" description="Helical" evidence="1">
    <location>
        <begin position="6"/>
        <end position="24"/>
    </location>
</feature>
<name>A0A1M4W6M8_9FIRM</name>
<keyword evidence="1" id="KW-1133">Transmembrane helix</keyword>
<evidence type="ECO:0000256" key="1">
    <source>
        <dbReference type="SAM" id="Phobius"/>
    </source>
</evidence>
<sequence>MNLSGILVGIGAFAIIGIFHPIVIKTEYHFGKGVWPIFLVSGIICNVVSMVISNVALSSLTSVLGFTLFWSIKELFEQEVRVSKGWYPKNPKRQSKATGSNSN</sequence>
<organism evidence="2 3">
    <name type="scientific">Tissierella praeacuta DSM 18095</name>
    <dbReference type="NCBI Taxonomy" id="1123404"/>
    <lineage>
        <taxon>Bacteria</taxon>
        <taxon>Bacillati</taxon>
        <taxon>Bacillota</taxon>
        <taxon>Tissierellia</taxon>
        <taxon>Tissierellales</taxon>
        <taxon>Tissierellaceae</taxon>
        <taxon>Tissierella</taxon>
    </lineage>
</organism>